<organism evidence="2 3">
    <name type="scientific">Neobacillus massiliamazoniensis</name>
    <dbReference type="NCBI Taxonomy" id="1499688"/>
    <lineage>
        <taxon>Bacteria</taxon>
        <taxon>Bacillati</taxon>
        <taxon>Bacillota</taxon>
        <taxon>Bacilli</taxon>
        <taxon>Bacillales</taxon>
        <taxon>Bacillaceae</taxon>
        <taxon>Neobacillus</taxon>
    </lineage>
</organism>
<dbReference type="SUPFAM" id="SSF49265">
    <property type="entry name" value="Fibronectin type III"/>
    <property type="match status" value="1"/>
</dbReference>
<dbReference type="InterPro" id="IPR036116">
    <property type="entry name" value="FN3_sf"/>
</dbReference>
<dbReference type="STRING" id="1499688.BN000_01088"/>
<dbReference type="GO" id="GO:0016787">
    <property type="term" value="F:hydrolase activity"/>
    <property type="evidence" value="ECO:0007669"/>
    <property type="project" value="InterPro"/>
</dbReference>
<dbReference type="SUPFAM" id="SSF56300">
    <property type="entry name" value="Metallo-dependent phosphatases"/>
    <property type="match status" value="1"/>
</dbReference>
<dbReference type="InterPro" id="IPR013783">
    <property type="entry name" value="Ig-like_fold"/>
</dbReference>
<dbReference type="RefSeq" id="WP_090631848.1">
    <property type="nucleotide sequence ID" value="NZ_CVRB01000001.1"/>
</dbReference>
<dbReference type="PROSITE" id="PS51318">
    <property type="entry name" value="TAT"/>
    <property type="match status" value="1"/>
</dbReference>
<dbReference type="InterPro" id="IPR004843">
    <property type="entry name" value="Calcineurin-like_PHP"/>
</dbReference>
<dbReference type="PANTHER" id="PTHR43143">
    <property type="entry name" value="METALLOPHOSPHOESTERASE, CALCINEURIN SUPERFAMILY"/>
    <property type="match status" value="1"/>
</dbReference>
<dbReference type="Proteomes" id="UP000199087">
    <property type="component" value="Unassembled WGS sequence"/>
</dbReference>
<dbReference type="EMBL" id="CVRB01000001">
    <property type="protein sequence ID" value="CRK81188.1"/>
    <property type="molecule type" value="Genomic_DNA"/>
</dbReference>
<keyword evidence="3" id="KW-1185">Reference proteome</keyword>
<name>A0A0U1NTX4_9BACI</name>
<dbReference type="InterPro" id="IPR029052">
    <property type="entry name" value="Metallo-depent_PP-like"/>
</dbReference>
<dbReference type="Gene3D" id="3.60.21.10">
    <property type="match status" value="1"/>
</dbReference>
<dbReference type="Pfam" id="PF00149">
    <property type="entry name" value="Metallophos"/>
    <property type="match status" value="1"/>
</dbReference>
<dbReference type="OrthoDB" id="1645838at2"/>
<reference evidence="3" key="1">
    <citation type="submission" date="2015-05" db="EMBL/GenBank/DDBJ databases">
        <authorList>
            <person name="Urmite Genomes"/>
        </authorList>
    </citation>
    <scope>NUCLEOTIDE SEQUENCE [LARGE SCALE GENOMIC DNA]</scope>
    <source>
        <strain evidence="3">LF1</strain>
    </source>
</reference>
<dbReference type="AlphaFoldDB" id="A0A0U1NTX4"/>
<proteinExistence type="predicted"/>
<evidence type="ECO:0000259" key="1">
    <source>
        <dbReference type="Pfam" id="PF00149"/>
    </source>
</evidence>
<protein>
    <submittedName>
        <fullName evidence="2">Phosphatase/fibronectin domain-containing protein</fullName>
    </submittedName>
</protein>
<evidence type="ECO:0000313" key="2">
    <source>
        <dbReference type="EMBL" id="CRK81188.1"/>
    </source>
</evidence>
<sequence length="591" mass="66686">MKKDKLNNEVEEPLQDGLFRKEMDRRAFLEGTTKVAGAAFGLTLLGSLTSLPAKAASFSSVMHSDGRKPDLIFPVISDVHIQHQSDDFLNKLITTLDQLNKVVPKQDAFVVNGDLTDLGLTSEYDKFFSAYNVRKQPQAISMFAIGNHDYWNGLSVADAQKRFLTYTGMESMYYHKVVNGYHFIVLYTEDGYTPGTFSVNQIQWLDEQLKIANDDNFKKSNNSEKDDNSQGDDNWTKPIFVFHHQPIKGTIYGSEWGFDKNRDLFYNTLAKYPQVISFSGHTHYPLEDPKIIMQQDFTAIGTSTGAYMWLDSGRIQGEIPEGANLLNQALIVEVYNNEKVIIKRRDIQNNDWIGEPFVIENPGNKKEFKYTADRDKKPPFFTNHAMLSIVNEKTTVTGLTIMFTQAKDNLLVHDYKVTATNVATKEVAREFLAFSEFYTHPVPNPLTLKFDELKPNTTYEVEVKAIDAFGNVSANSLKVLGKTLDGVVPDVTVTLSKIDLNGITDTVDVTVQNARMPQSDWVGLYEITDNPGPNPAIWWMYTSVTNGTCKFTYDPKNNSYPGRYKVGSTYKMIYFYGGGYDAVASATFTVH</sequence>
<dbReference type="InterPro" id="IPR051918">
    <property type="entry name" value="STPP_CPPED1"/>
</dbReference>
<gene>
    <name evidence="2" type="ORF">BN000_01088</name>
</gene>
<dbReference type="PANTHER" id="PTHR43143:SF1">
    <property type="entry name" value="SERINE_THREONINE-PROTEIN PHOSPHATASE CPPED1"/>
    <property type="match status" value="1"/>
</dbReference>
<dbReference type="InterPro" id="IPR006311">
    <property type="entry name" value="TAT_signal"/>
</dbReference>
<accession>A0A0U1NTX4</accession>
<dbReference type="Gene3D" id="2.60.40.10">
    <property type="entry name" value="Immunoglobulins"/>
    <property type="match status" value="1"/>
</dbReference>
<feature type="domain" description="Calcineurin-like phosphoesterase" evidence="1">
    <location>
        <begin position="75"/>
        <end position="285"/>
    </location>
</feature>
<evidence type="ECO:0000313" key="3">
    <source>
        <dbReference type="Proteomes" id="UP000199087"/>
    </source>
</evidence>